<organism evidence="1 2">
    <name type="scientific">candidate division WS6 bacterium GW2011_GWF2_39_15</name>
    <dbReference type="NCBI Taxonomy" id="1619100"/>
    <lineage>
        <taxon>Bacteria</taxon>
        <taxon>Candidatus Dojkabacteria</taxon>
    </lineage>
</organism>
<accession>A0A0G0MNG2</accession>
<name>A0A0G0MNG2_9BACT</name>
<dbReference type="STRING" id="1619100.UT34_C0002G0096"/>
<proteinExistence type="predicted"/>
<dbReference type="Proteomes" id="UP000034799">
    <property type="component" value="Unassembled WGS sequence"/>
</dbReference>
<sequence length="84" mass="9649">MPDDLRYKTFTLKQIFEREHPNEVRSFITEHSSDVCQVGHVVSIDSVHIVTVDEFKELNLPKWVERISDFEALFKAGSGIESIG</sequence>
<dbReference type="EMBL" id="LBWK01000002">
    <property type="protein sequence ID" value="KKR05589.1"/>
    <property type="molecule type" value="Genomic_DNA"/>
</dbReference>
<evidence type="ECO:0000313" key="1">
    <source>
        <dbReference type="EMBL" id="KKR05589.1"/>
    </source>
</evidence>
<protein>
    <submittedName>
        <fullName evidence="1">Uncharacterized protein</fullName>
    </submittedName>
</protein>
<reference evidence="1 2" key="1">
    <citation type="journal article" date="2015" name="Nature">
        <title>rRNA introns, odd ribosomes, and small enigmatic genomes across a large radiation of phyla.</title>
        <authorList>
            <person name="Brown C.T."/>
            <person name="Hug L.A."/>
            <person name="Thomas B.C."/>
            <person name="Sharon I."/>
            <person name="Castelle C.J."/>
            <person name="Singh A."/>
            <person name="Wilkins M.J."/>
            <person name="Williams K.H."/>
            <person name="Banfield J.F."/>
        </authorList>
    </citation>
    <scope>NUCLEOTIDE SEQUENCE [LARGE SCALE GENOMIC DNA]</scope>
</reference>
<gene>
    <name evidence="1" type="ORF">UT34_C0002G0096</name>
</gene>
<evidence type="ECO:0000313" key="2">
    <source>
        <dbReference type="Proteomes" id="UP000034799"/>
    </source>
</evidence>
<dbReference type="AlphaFoldDB" id="A0A0G0MNG2"/>
<comment type="caution">
    <text evidence="1">The sequence shown here is derived from an EMBL/GenBank/DDBJ whole genome shotgun (WGS) entry which is preliminary data.</text>
</comment>